<name>A0A183K849_9TREM</name>
<proteinExistence type="predicted"/>
<evidence type="ECO:0000313" key="2">
    <source>
        <dbReference type="EMBL" id="VDP43416.1"/>
    </source>
</evidence>
<keyword evidence="3" id="KW-1185">Reference proteome</keyword>
<organism evidence="4">
    <name type="scientific">Schistosoma curassoni</name>
    <dbReference type="NCBI Taxonomy" id="6186"/>
    <lineage>
        <taxon>Eukaryota</taxon>
        <taxon>Metazoa</taxon>
        <taxon>Spiralia</taxon>
        <taxon>Lophotrochozoa</taxon>
        <taxon>Platyhelminthes</taxon>
        <taxon>Trematoda</taxon>
        <taxon>Digenea</taxon>
        <taxon>Strigeidida</taxon>
        <taxon>Schistosomatoidea</taxon>
        <taxon>Schistosomatidae</taxon>
        <taxon>Schistosoma</taxon>
    </lineage>
</organism>
<protein>
    <submittedName>
        <fullName evidence="4">Reverse transcriptase domain-containing protein</fullName>
    </submittedName>
</protein>
<gene>
    <name evidence="2" type="ORF">SCUD_LOCUS11178</name>
</gene>
<dbReference type="EMBL" id="UZAK01034244">
    <property type="protein sequence ID" value="VDP43416.1"/>
    <property type="molecule type" value="Genomic_DNA"/>
</dbReference>
<dbReference type="Proteomes" id="UP000279833">
    <property type="component" value="Unassembled WGS sequence"/>
</dbReference>
<reference evidence="4" key="1">
    <citation type="submission" date="2016-06" db="UniProtKB">
        <authorList>
            <consortium name="WormBaseParasite"/>
        </authorList>
    </citation>
    <scope>IDENTIFICATION</scope>
</reference>
<dbReference type="PANTHER" id="PTHR19446">
    <property type="entry name" value="REVERSE TRANSCRIPTASES"/>
    <property type="match status" value="1"/>
</dbReference>
<evidence type="ECO:0000256" key="1">
    <source>
        <dbReference type="SAM" id="MobiDB-lite"/>
    </source>
</evidence>
<dbReference type="WBParaSite" id="SCUD_0001117801-mRNA-1">
    <property type="protein sequence ID" value="SCUD_0001117801-mRNA-1"/>
    <property type="gene ID" value="SCUD_0001117801"/>
</dbReference>
<feature type="region of interest" description="Disordered" evidence="1">
    <location>
        <begin position="1"/>
        <end position="24"/>
    </location>
</feature>
<evidence type="ECO:0000313" key="3">
    <source>
        <dbReference type="Proteomes" id="UP000279833"/>
    </source>
</evidence>
<evidence type="ECO:0000313" key="4">
    <source>
        <dbReference type="WBParaSite" id="SCUD_0001117801-mRNA-1"/>
    </source>
</evidence>
<accession>A0A183K849</accession>
<dbReference type="AlphaFoldDB" id="A0A183K849"/>
<sequence>MTTKKPTGKFSKLKRPIKDKDGKTVNAIQEQSNIWVEYFEELLNRPASLNPPDIKAAHTDLSIDVTPSTIETSMAIRQIKSGEAAEPDTMPAEALKSDREVTESMLYFLFRKIWEEKQVPQTDWKEKHLIKIPKKGYLSKFENYRGITLLSITRKVFNRVLLNQVKDSVDA</sequence>
<reference evidence="2 3" key="2">
    <citation type="submission" date="2018-11" db="EMBL/GenBank/DDBJ databases">
        <authorList>
            <consortium name="Pathogen Informatics"/>
        </authorList>
    </citation>
    <scope>NUCLEOTIDE SEQUENCE [LARGE SCALE GENOMIC DNA]</scope>
    <source>
        <strain evidence="2">Dakar</strain>
        <strain evidence="3">Dakar, Senegal</strain>
    </source>
</reference>